<comment type="caution">
    <text evidence="1">The sequence shown here is derived from an EMBL/GenBank/DDBJ whole genome shotgun (WGS) entry which is preliminary data.</text>
</comment>
<reference evidence="1 2" key="1">
    <citation type="submission" date="2021-11" db="EMBL/GenBank/DDBJ databases">
        <title>Black yeast isolated from Biological Soil Crust.</title>
        <authorList>
            <person name="Kurbessoian T."/>
        </authorList>
    </citation>
    <scope>NUCLEOTIDE SEQUENCE [LARGE SCALE GENOMIC DNA]</scope>
    <source>
        <strain evidence="1 2">CCFEE 5522</strain>
    </source>
</reference>
<sequence length="102" mass="11897">MARVQQRRIRWSAAEVNRLLAMVEKYGNEYSKIESLECNGPLRNRGQDAIKTKVRVMKVNMLLVGETLLRGWRHIPLDRKALDRLERNHIGYEEGAEEGHNI</sequence>
<evidence type="ECO:0000313" key="2">
    <source>
        <dbReference type="Proteomes" id="UP001324427"/>
    </source>
</evidence>
<dbReference type="Gene3D" id="1.10.10.60">
    <property type="entry name" value="Homeodomain-like"/>
    <property type="match status" value="1"/>
</dbReference>
<accession>A0AAV9J3C1</accession>
<protein>
    <recommendedName>
        <fullName evidence="3">Myb-like domain-containing protein</fullName>
    </recommendedName>
</protein>
<keyword evidence="2" id="KW-1185">Reference proteome</keyword>
<dbReference type="EMBL" id="JAVFHQ010000118">
    <property type="protein sequence ID" value="KAK4539153.1"/>
    <property type="molecule type" value="Genomic_DNA"/>
</dbReference>
<dbReference type="AlphaFoldDB" id="A0AAV9J3C1"/>
<gene>
    <name evidence="1" type="ORF">LTR36_001199</name>
</gene>
<evidence type="ECO:0000313" key="1">
    <source>
        <dbReference type="EMBL" id="KAK4539153.1"/>
    </source>
</evidence>
<organism evidence="1 2">
    <name type="scientific">Oleoguttula mirabilis</name>
    <dbReference type="NCBI Taxonomy" id="1507867"/>
    <lineage>
        <taxon>Eukaryota</taxon>
        <taxon>Fungi</taxon>
        <taxon>Dikarya</taxon>
        <taxon>Ascomycota</taxon>
        <taxon>Pezizomycotina</taxon>
        <taxon>Dothideomycetes</taxon>
        <taxon>Dothideomycetidae</taxon>
        <taxon>Mycosphaerellales</taxon>
        <taxon>Teratosphaeriaceae</taxon>
        <taxon>Oleoguttula</taxon>
    </lineage>
</organism>
<proteinExistence type="predicted"/>
<evidence type="ECO:0008006" key="3">
    <source>
        <dbReference type="Google" id="ProtNLM"/>
    </source>
</evidence>
<dbReference type="Proteomes" id="UP001324427">
    <property type="component" value="Unassembled WGS sequence"/>
</dbReference>
<name>A0AAV9J3C1_9PEZI</name>